<evidence type="ECO:0000256" key="7">
    <source>
        <dbReference type="RuleBase" id="RU363032"/>
    </source>
</evidence>
<keyword evidence="2 7" id="KW-0813">Transport</keyword>
<gene>
    <name evidence="9" type="ORF">FKZ61_04260</name>
</gene>
<organism evidence="9 10">
    <name type="scientific">Litorilinea aerophila</name>
    <dbReference type="NCBI Taxonomy" id="1204385"/>
    <lineage>
        <taxon>Bacteria</taxon>
        <taxon>Bacillati</taxon>
        <taxon>Chloroflexota</taxon>
        <taxon>Caldilineae</taxon>
        <taxon>Caldilineales</taxon>
        <taxon>Caldilineaceae</taxon>
        <taxon>Litorilinea</taxon>
    </lineage>
</organism>
<dbReference type="InParanoid" id="A0A540VM72"/>
<evidence type="ECO:0000259" key="8">
    <source>
        <dbReference type="PROSITE" id="PS50928"/>
    </source>
</evidence>
<evidence type="ECO:0000313" key="10">
    <source>
        <dbReference type="Proteomes" id="UP000317371"/>
    </source>
</evidence>
<dbReference type="OrthoDB" id="9786413at2"/>
<dbReference type="EMBL" id="VIGC01000004">
    <property type="protein sequence ID" value="TQE97233.1"/>
    <property type="molecule type" value="Genomic_DNA"/>
</dbReference>
<dbReference type="Proteomes" id="UP000317371">
    <property type="component" value="Unassembled WGS sequence"/>
</dbReference>
<dbReference type="InterPro" id="IPR000515">
    <property type="entry name" value="MetI-like"/>
</dbReference>
<comment type="similarity">
    <text evidence="7">Belongs to the binding-protein-dependent transport system permease family.</text>
</comment>
<dbReference type="PANTHER" id="PTHR30193:SF42">
    <property type="entry name" value="ABC TRANSPORTER PERMEASE PROTEIN"/>
    <property type="match status" value="1"/>
</dbReference>
<evidence type="ECO:0000256" key="2">
    <source>
        <dbReference type="ARBA" id="ARBA00022448"/>
    </source>
</evidence>
<dbReference type="Pfam" id="PF00528">
    <property type="entry name" value="BPD_transp_1"/>
    <property type="match status" value="1"/>
</dbReference>
<protein>
    <submittedName>
        <fullName evidence="9">Sugar ABC transporter permease</fullName>
    </submittedName>
</protein>
<dbReference type="SUPFAM" id="SSF161098">
    <property type="entry name" value="MetI-like"/>
    <property type="match status" value="1"/>
</dbReference>
<feature type="domain" description="ABC transmembrane type-1" evidence="8">
    <location>
        <begin position="96"/>
        <end position="311"/>
    </location>
</feature>
<evidence type="ECO:0000256" key="1">
    <source>
        <dbReference type="ARBA" id="ARBA00004651"/>
    </source>
</evidence>
<dbReference type="AlphaFoldDB" id="A0A540VM72"/>
<feature type="transmembrane region" description="Helical" evidence="7">
    <location>
        <begin position="288"/>
        <end position="311"/>
    </location>
</feature>
<dbReference type="CDD" id="cd06261">
    <property type="entry name" value="TM_PBP2"/>
    <property type="match status" value="1"/>
</dbReference>
<dbReference type="PANTHER" id="PTHR30193">
    <property type="entry name" value="ABC TRANSPORTER PERMEASE PROTEIN"/>
    <property type="match status" value="1"/>
</dbReference>
<dbReference type="Gene3D" id="1.10.3720.10">
    <property type="entry name" value="MetI-like"/>
    <property type="match status" value="1"/>
</dbReference>
<keyword evidence="5 7" id="KW-1133">Transmembrane helix</keyword>
<evidence type="ECO:0000256" key="4">
    <source>
        <dbReference type="ARBA" id="ARBA00022692"/>
    </source>
</evidence>
<sequence length="319" mass="35560">MQALAHKSIPATGERGVAASPITQKRRRSWLRSDMFIAVLVLTPSIIAVALFIYGFIGWTFYMSTVKWNSQVPDFTFVGLANWERLFSDRRFHIDLRNLVYYAAGFMTQCIVFGFIIAALLDQKIKGEAIYRTIIIFPFAVSGIVTGVAWRWLMQPSTGINLLFAKIGLENFQPTWNSHPQYGMWAVSIAAAWQFTGYVMALYLAGLRGIPNELREAAAIDGAGTFATYRHVIIPLLMPVTFTAIVLTGMNSIRVFDLVSAMSGSGPAFATDTLAFYMFQSTFGAYRYSLGAAIGSFMIFLSAFLIVPYLMSMRGEVER</sequence>
<keyword evidence="3" id="KW-1003">Cell membrane</keyword>
<dbReference type="InterPro" id="IPR035906">
    <property type="entry name" value="MetI-like_sf"/>
</dbReference>
<feature type="transmembrane region" description="Helical" evidence="7">
    <location>
        <begin position="182"/>
        <end position="205"/>
    </location>
</feature>
<dbReference type="GO" id="GO:0005886">
    <property type="term" value="C:plasma membrane"/>
    <property type="evidence" value="ECO:0007669"/>
    <property type="project" value="UniProtKB-SubCell"/>
</dbReference>
<feature type="transmembrane region" description="Helical" evidence="7">
    <location>
        <begin position="35"/>
        <end position="62"/>
    </location>
</feature>
<feature type="transmembrane region" description="Helical" evidence="7">
    <location>
        <begin position="99"/>
        <end position="121"/>
    </location>
</feature>
<dbReference type="InterPro" id="IPR051393">
    <property type="entry name" value="ABC_transporter_permease"/>
</dbReference>
<comment type="caution">
    <text evidence="9">The sequence shown here is derived from an EMBL/GenBank/DDBJ whole genome shotgun (WGS) entry which is preliminary data.</text>
</comment>
<evidence type="ECO:0000256" key="6">
    <source>
        <dbReference type="ARBA" id="ARBA00023136"/>
    </source>
</evidence>
<comment type="subcellular location">
    <subcellularLocation>
        <location evidence="1 7">Cell membrane</location>
        <topology evidence="1 7">Multi-pass membrane protein</topology>
    </subcellularLocation>
</comment>
<keyword evidence="4 7" id="KW-0812">Transmembrane</keyword>
<feature type="transmembrane region" description="Helical" evidence="7">
    <location>
        <begin position="133"/>
        <end position="153"/>
    </location>
</feature>
<keyword evidence="6 7" id="KW-0472">Membrane</keyword>
<keyword evidence="10" id="KW-1185">Reference proteome</keyword>
<name>A0A540VM72_9CHLR</name>
<evidence type="ECO:0000256" key="5">
    <source>
        <dbReference type="ARBA" id="ARBA00022989"/>
    </source>
</evidence>
<dbReference type="GO" id="GO:0055085">
    <property type="term" value="P:transmembrane transport"/>
    <property type="evidence" value="ECO:0007669"/>
    <property type="project" value="InterPro"/>
</dbReference>
<proteinExistence type="inferred from homology"/>
<evidence type="ECO:0000313" key="9">
    <source>
        <dbReference type="EMBL" id="TQE97233.1"/>
    </source>
</evidence>
<reference evidence="9 10" key="1">
    <citation type="submission" date="2019-06" db="EMBL/GenBank/DDBJ databases">
        <title>Genome sequence of Litorilinea aerophila BAA-2444.</title>
        <authorList>
            <person name="Maclea K.S."/>
            <person name="Maurais E.G."/>
            <person name="Iannazzi L.C."/>
        </authorList>
    </citation>
    <scope>NUCLEOTIDE SEQUENCE [LARGE SCALE GENOMIC DNA]</scope>
    <source>
        <strain evidence="9 10">ATCC BAA-2444</strain>
    </source>
</reference>
<feature type="transmembrane region" description="Helical" evidence="7">
    <location>
        <begin position="232"/>
        <end position="253"/>
    </location>
</feature>
<evidence type="ECO:0000256" key="3">
    <source>
        <dbReference type="ARBA" id="ARBA00022475"/>
    </source>
</evidence>
<accession>A0A540VM72</accession>
<dbReference type="PROSITE" id="PS50928">
    <property type="entry name" value="ABC_TM1"/>
    <property type="match status" value="1"/>
</dbReference>